<dbReference type="SMART" id="SM00387">
    <property type="entry name" value="HATPase_c"/>
    <property type="match status" value="1"/>
</dbReference>
<dbReference type="PROSITE" id="PS50109">
    <property type="entry name" value="HIS_KIN"/>
    <property type="match status" value="1"/>
</dbReference>
<accession>A0A0T5YYR3</accession>
<dbReference type="PANTHER" id="PTHR43065">
    <property type="entry name" value="SENSOR HISTIDINE KINASE"/>
    <property type="match status" value="1"/>
</dbReference>
<evidence type="ECO:0000256" key="6">
    <source>
        <dbReference type="ARBA" id="ARBA00022777"/>
    </source>
</evidence>
<feature type="transmembrane region" description="Helical" evidence="9">
    <location>
        <begin position="200"/>
        <end position="218"/>
    </location>
</feature>
<organism evidence="11 14">
    <name type="scientific">endosymbiont of Ridgeia piscesae</name>
    <dbReference type="NCBI Taxonomy" id="54398"/>
    <lineage>
        <taxon>Bacteria</taxon>
        <taxon>Pseudomonadati</taxon>
        <taxon>Pseudomonadota</taxon>
        <taxon>Gammaproteobacteria</taxon>
        <taxon>sulfur-oxidizing symbionts</taxon>
    </lineage>
</organism>
<dbReference type="Pfam" id="PF01590">
    <property type="entry name" value="GAF"/>
    <property type="match status" value="1"/>
</dbReference>
<name>A0A0T5YYR3_9GAMM</name>
<dbReference type="EMBL" id="LDXT01000073">
    <property type="protein sequence ID" value="KRT55784.1"/>
    <property type="molecule type" value="Genomic_DNA"/>
</dbReference>
<keyword evidence="9" id="KW-0812">Transmembrane</keyword>
<comment type="catalytic activity">
    <reaction evidence="1">
        <text>ATP + protein L-histidine = ADP + protein N-phospho-L-histidine.</text>
        <dbReference type="EC" id="2.7.13.3"/>
    </reaction>
</comment>
<dbReference type="Pfam" id="PF02518">
    <property type="entry name" value="HATPase_c"/>
    <property type="match status" value="1"/>
</dbReference>
<keyword evidence="9" id="KW-1133">Transmembrane helix</keyword>
<evidence type="ECO:0000259" key="10">
    <source>
        <dbReference type="PROSITE" id="PS50109"/>
    </source>
</evidence>
<dbReference type="InterPro" id="IPR029016">
    <property type="entry name" value="GAF-like_dom_sf"/>
</dbReference>
<keyword evidence="14" id="KW-1185">Reference proteome</keyword>
<evidence type="ECO:0000256" key="7">
    <source>
        <dbReference type="ARBA" id="ARBA00022840"/>
    </source>
</evidence>
<keyword evidence="4" id="KW-0808">Transferase</keyword>
<keyword evidence="9" id="KW-0472">Membrane</keyword>
<evidence type="ECO:0000256" key="4">
    <source>
        <dbReference type="ARBA" id="ARBA00022679"/>
    </source>
</evidence>
<dbReference type="EMBL" id="LMXI01000346">
    <property type="protein sequence ID" value="KRT58424.1"/>
    <property type="molecule type" value="Genomic_DNA"/>
</dbReference>
<dbReference type="InterPro" id="IPR003594">
    <property type="entry name" value="HATPase_dom"/>
</dbReference>
<dbReference type="GO" id="GO:0004673">
    <property type="term" value="F:protein histidine kinase activity"/>
    <property type="evidence" value="ECO:0007669"/>
    <property type="project" value="UniProtKB-EC"/>
</dbReference>
<evidence type="ECO:0000256" key="1">
    <source>
        <dbReference type="ARBA" id="ARBA00000085"/>
    </source>
</evidence>
<dbReference type="Proteomes" id="UP000051276">
    <property type="component" value="Unassembled WGS sequence"/>
</dbReference>
<feature type="domain" description="Histidine kinase" evidence="10">
    <location>
        <begin position="482"/>
        <end position="686"/>
    </location>
</feature>
<dbReference type="SUPFAM" id="SSF55781">
    <property type="entry name" value="GAF domain-like"/>
    <property type="match status" value="1"/>
</dbReference>
<keyword evidence="8" id="KW-0902">Two-component regulatory system</keyword>
<dbReference type="InterPro" id="IPR003018">
    <property type="entry name" value="GAF"/>
</dbReference>
<evidence type="ECO:0000256" key="2">
    <source>
        <dbReference type="ARBA" id="ARBA00012438"/>
    </source>
</evidence>
<feature type="transmembrane region" description="Helical" evidence="9">
    <location>
        <begin position="230"/>
        <end position="254"/>
    </location>
</feature>
<proteinExistence type="predicted"/>
<dbReference type="OrthoDB" id="9785691at2"/>
<evidence type="ECO:0000313" key="14">
    <source>
        <dbReference type="Proteomes" id="UP000051634"/>
    </source>
</evidence>
<dbReference type="GO" id="GO:0005524">
    <property type="term" value="F:ATP binding"/>
    <property type="evidence" value="ECO:0007669"/>
    <property type="project" value="UniProtKB-KW"/>
</dbReference>
<dbReference type="EC" id="2.7.13.3" evidence="2"/>
<comment type="caution">
    <text evidence="11">The sequence shown here is derived from an EMBL/GenBank/DDBJ whole genome shotgun (WGS) entry which is preliminary data.</text>
</comment>
<dbReference type="PANTHER" id="PTHR43065:SF10">
    <property type="entry name" value="PEROXIDE STRESS-ACTIVATED HISTIDINE KINASE MAK3"/>
    <property type="match status" value="1"/>
</dbReference>
<evidence type="ECO:0000256" key="8">
    <source>
        <dbReference type="ARBA" id="ARBA00023012"/>
    </source>
</evidence>
<dbReference type="Proteomes" id="UP000051634">
    <property type="component" value="Unassembled WGS sequence"/>
</dbReference>
<feature type="transmembrane region" description="Helical" evidence="9">
    <location>
        <begin position="96"/>
        <end position="123"/>
    </location>
</feature>
<keyword evidence="3" id="KW-0597">Phosphoprotein</keyword>
<dbReference type="Gene3D" id="3.30.450.40">
    <property type="match status" value="1"/>
</dbReference>
<keyword evidence="6 11" id="KW-0418">Kinase</keyword>
<dbReference type="Gene3D" id="3.30.565.10">
    <property type="entry name" value="Histidine kinase-like ATPase, C-terminal domain"/>
    <property type="match status" value="1"/>
</dbReference>
<protein>
    <recommendedName>
        <fullName evidence="2">histidine kinase</fullName>
        <ecNumber evidence="2">2.7.13.3</ecNumber>
    </recommendedName>
</protein>
<dbReference type="PRINTS" id="PR00344">
    <property type="entry name" value="BCTRLSENSOR"/>
</dbReference>
<dbReference type="STRING" id="54398.Ga0074115_12431"/>
<dbReference type="RefSeq" id="WP_057955403.1">
    <property type="nucleotide sequence ID" value="NZ_KQ556879.1"/>
</dbReference>
<dbReference type="AlphaFoldDB" id="A0A0T5YYR3"/>
<dbReference type="InterPro" id="IPR005467">
    <property type="entry name" value="His_kinase_dom"/>
</dbReference>
<feature type="transmembrane region" description="Helical" evidence="9">
    <location>
        <begin position="266"/>
        <end position="286"/>
    </location>
</feature>
<dbReference type="InterPro" id="IPR004358">
    <property type="entry name" value="Sig_transdc_His_kin-like_C"/>
</dbReference>
<sequence>MDIGTIGYSFAALLFFLLSVLLFTSWRGKLEGAFLLSAVFITALWHVSAVIWLQLGGVWSSSAYVFLENARNIAWFIFLFRLLVPFKMQAGRDARLFTFLPGLVLIGASLMLLLETINVLLIAAQQGPLIADLELPNHLGLAIIGLILIEQLFRNTRLEQRWKLKYLYFGIGSIFAYDFLLYADAFLFTHVDQDLWNARGYVNALVVPMLAVAAARNPGWSVKVFVSRKVVFHTTALVGAGIYLLFMSAIGYYIRYYGGTWGKAAQMVFFFLALATLVALLFSSHLRSRTKVFLNKHFFRYKYDYREEWLRIIHTLSDGEPGTQIRERVIKALADLVDSGGGLLWMRDESGSFQSVSHWQAAECHATLSADSSLVNFFKDRDWIVDLDEYAGYPDLYENLQLPGWLEEIQYAWLLLPIRHHSELIGFMVLIRPRAPRQINWEDRDLLKTASQQAASYLALLKASEDLARANQFEAFNRLSAFVVHDLKNLVAQLDLVVTNAARHKNNPAFMEDAINTVDHAATKMKRLLAQLRQGRFSKSSSRVFPLAEALQEAVRGHSGFLPVPELQVSGEAGLVVADKDRLSAVIGHLIKNAQEATADDGFVRLEMDEKDGELWVTISDNGSGMEAGFIRDRLFQPFETTKGNAGMGIGVYESREFIRGLGGVITVESEVGRGTVFTLRLPVHNVQPSPDGMRSGAVAEV</sequence>
<dbReference type="InterPro" id="IPR036890">
    <property type="entry name" value="HATPase_C_sf"/>
</dbReference>
<dbReference type="NCBIfam" id="TIGR02916">
    <property type="entry name" value="PEP_his_kin"/>
    <property type="match status" value="1"/>
</dbReference>
<keyword evidence="7" id="KW-0067">ATP-binding</keyword>
<evidence type="ECO:0000313" key="13">
    <source>
        <dbReference type="Proteomes" id="UP000051276"/>
    </source>
</evidence>
<evidence type="ECO:0000256" key="5">
    <source>
        <dbReference type="ARBA" id="ARBA00022741"/>
    </source>
</evidence>
<feature type="transmembrane region" description="Helical" evidence="9">
    <location>
        <begin position="166"/>
        <end position="188"/>
    </location>
</feature>
<dbReference type="PATRIC" id="fig|54398.3.peg.2482"/>
<gene>
    <name evidence="11" type="ORF">Ga0074115_12431</name>
    <name evidence="12" type="ORF">Ga0076813_13484</name>
</gene>
<evidence type="ECO:0000313" key="11">
    <source>
        <dbReference type="EMBL" id="KRT55784.1"/>
    </source>
</evidence>
<keyword evidence="5" id="KW-0547">Nucleotide-binding</keyword>
<dbReference type="InterPro" id="IPR014265">
    <property type="entry name" value="XrtA/PrsK"/>
</dbReference>
<feature type="transmembrane region" description="Helical" evidence="9">
    <location>
        <begin position="33"/>
        <end position="55"/>
    </location>
</feature>
<evidence type="ECO:0000256" key="9">
    <source>
        <dbReference type="SAM" id="Phobius"/>
    </source>
</evidence>
<feature type="transmembrane region" description="Helical" evidence="9">
    <location>
        <begin position="135"/>
        <end position="154"/>
    </location>
</feature>
<feature type="transmembrane region" description="Helical" evidence="9">
    <location>
        <begin position="61"/>
        <end position="84"/>
    </location>
</feature>
<dbReference type="GO" id="GO:0000160">
    <property type="term" value="P:phosphorelay signal transduction system"/>
    <property type="evidence" value="ECO:0007669"/>
    <property type="project" value="UniProtKB-KW"/>
</dbReference>
<feature type="transmembrane region" description="Helical" evidence="9">
    <location>
        <begin position="6"/>
        <end position="26"/>
    </location>
</feature>
<reference evidence="13 14" key="1">
    <citation type="submission" date="2015-11" db="EMBL/GenBank/DDBJ databases">
        <title>The genome of Candidatus Endoriftia persephone in Ridgeia piscesae and population structure of the North Eastern Pacific vestimentiferan symbionts.</title>
        <authorList>
            <person name="Perez M."/>
            <person name="Juniper K.S."/>
        </authorList>
    </citation>
    <scope>NUCLEOTIDE SEQUENCE [LARGE SCALE GENOMIC DNA]</scope>
    <source>
        <strain evidence="12">Ind10</strain>
        <strain evidence="11">Ind11</strain>
    </source>
</reference>
<evidence type="ECO:0000256" key="3">
    <source>
        <dbReference type="ARBA" id="ARBA00022553"/>
    </source>
</evidence>
<dbReference type="SUPFAM" id="SSF55874">
    <property type="entry name" value="ATPase domain of HSP90 chaperone/DNA topoisomerase II/histidine kinase"/>
    <property type="match status" value="1"/>
</dbReference>
<evidence type="ECO:0000313" key="12">
    <source>
        <dbReference type="EMBL" id="KRT58424.1"/>
    </source>
</evidence>